<organism evidence="1 2">
    <name type="scientific">Linum tenue</name>
    <dbReference type="NCBI Taxonomy" id="586396"/>
    <lineage>
        <taxon>Eukaryota</taxon>
        <taxon>Viridiplantae</taxon>
        <taxon>Streptophyta</taxon>
        <taxon>Embryophyta</taxon>
        <taxon>Tracheophyta</taxon>
        <taxon>Spermatophyta</taxon>
        <taxon>Magnoliopsida</taxon>
        <taxon>eudicotyledons</taxon>
        <taxon>Gunneridae</taxon>
        <taxon>Pentapetalae</taxon>
        <taxon>rosids</taxon>
        <taxon>fabids</taxon>
        <taxon>Malpighiales</taxon>
        <taxon>Linaceae</taxon>
        <taxon>Linum</taxon>
    </lineage>
</organism>
<evidence type="ECO:0000313" key="1">
    <source>
        <dbReference type="EMBL" id="CAI0476886.1"/>
    </source>
</evidence>
<evidence type="ECO:0000313" key="2">
    <source>
        <dbReference type="Proteomes" id="UP001154282"/>
    </source>
</evidence>
<proteinExistence type="predicted"/>
<dbReference type="AlphaFoldDB" id="A0AAV0Q1W7"/>
<gene>
    <name evidence="1" type="ORF">LITE_LOCUS40958</name>
</gene>
<dbReference type="EMBL" id="CAMGYJ010000009">
    <property type="protein sequence ID" value="CAI0476886.1"/>
    <property type="molecule type" value="Genomic_DNA"/>
</dbReference>
<sequence length="91" mass="10025">MALPKTSIAVVRAIRTEDGFLELAHSLTRWVGVSKDKLLTKRGAAGFTINGVDSGDWRGQASTAEEDDRRVKHESRVEISPLLYSYDHGIA</sequence>
<reference evidence="1" key="1">
    <citation type="submission" date="2022-08" db="EMBL/GenBank/DDBJ databases">
        <authorList>
            <person name="Gutierrez-Valencia J."/>
        </authorList>
    </citation>
    <scope>NUCLEOTIDE SEQUENCE</scope>
</reference>
<dbReference type="Proteomes" id="UP001154282">
    <property type="component" value="Unassembled WGS sequence"/>
</dbReference>
<keyword evidence="2" id="KW-1185">Reference proteome</keyword>
<feature type="non-terminal residue" evidence="1">
    <location>
        <position position="91"/>
    </location>
</feature>
<comment type="caution">
    <text evidence="1">The sequence shown here is derived from an EMBL/GenBank/DDBJ whole genome shotgun (WGS) entry which is preliminary data.</text>
</comment>
<protein>
    <submittedName>
        <fullName evidence="1">Uncharacterized protein</fullName>
    </submittedName>
</protein>
<name>A0AAV0Q1W7_9ROSI</name>
<accession>A0AAV0Q1W7</accession>